<dbReference type="PROSITE" id="PS00198">
    <property type="entry name" value="4FE4S_FER_1"/>
    <property type="match status" value="1"/>
</dbReference>
<keyword evidence="3 6" id="KW-0249">Electron transport</keyword>
<evidence type="ECO:0000259" key="7">
    <source>
        <dbReference type="PROSITE" id="PS51379"/>
    </source>
</evidence>
<dbReference type="SUPFAM" id="SSF54862">
    <property type="entry name" value="4Fe-4S ferredoxins"/>
    <property type="match status" value="1"/>
</dbReference>
<dbReference type="Pfam" id="PF13370">
    <property type="entry name" value="Fer4_13"/>
    <property type="match status" value="1"/>
</dbReference>
<dbReference type="PRINTS" id="PR00352">
    <property type="entry name" value="3FE4SFRDOXIN"/>
</dbReference>
<dbReference type="STRING" id="1123282.SAMN02745823_01149"/>
<dbReference type="GO" id="GO:0009055">
    <property type="term" value="F:electron transfer activity"/>
    <property type="evidence" value="ECO:0007669"/>
    <property type="project" value="UniProtKB-UniRule"/>
</dbReference>
<dbReference type="RefSeq" id="WP_073076705.1">
    <property type="nucleotide sequence ID" value="NZ_FQXV01000003.1"/>
</dbReference>
<gene>
    <name evidence="8" type="ORF">SAMN02745823_01149</name>
</gene>
<evidence type="ECO:0000256" key="5">
    <source>
        <dbReference type="ARBA" id="ARBA00023014"/>
    </source>
</evidence>
<proteinExistence type="predicted"/>
<sequence>MKASVDKSGCISCGLCVTTCPEVFRIGSDGMAEAYAEVTPALEDSAQEARDSCPVSVISIDD</sequence>
<dbReference type="InterPro" id="IPR017896">
    <property type="entry name" value="4Fe4S_Fe-S-bd"/>
</dbReference>
<evidence type="ECO:0000313" key="9">
    <source>
        <dbReference type="Proteomes" id="UP000183995"/>
    </source>
</evidence>
<feature type="domain" description="4Fe-4S ferredoxin-type" evidence="7">
    <location>
        <begin position="1"/>
        <end position="29"/>
    </location>
</feature>
<dbReference type="Gene3D" id="3.30.70.20">
    <property type="match status" value="1"/>
</dbReference>
<dbReference type="GO" id="GO:0005506">
    <property type="term" value="F:iron ion binding"/>
    <property type="evidence" value="ECO:0007669"/>
    <property type="project" value="UniProtKB-UniRule"/>
</dbReference>
<organism evidence="8 9">
    <name type="scientific">Sporobacter termitidis DSM 10068</name>
    <dbReference type="NCBI Taxonomy" id="1123282"/>
    <lineage>
        <taxon>Bacteria</taxon>
        <taxon>Bacillati</taxon>
        <taxon>Bacillota</taxon>
        <taxon>Clostridia</taxon>
        <taxon>Eubacteriales</taxon>
        <taxon>Oscillospiraceae</taxon>
        <taxon>Sporobacter</taxon>
    </lineage>
</organism>
<dbReference type="InterPro" id="IPR051269">
    <property type="entry name" value="Fe-S_cluster_ET"/>
</dbReference>
<keyword evidence="2 6" id="KW-0479">Metal-binding</keyword>
<dbReference type="GO" id="GO:0051536">
    <property type="term" value="F:iron-sulfur cluster binding"/>
    <property type="evidence" value="ECO:0007669"/>
    <property type="project" value="UniProtKB-KW"/>
</dbReference>
<dbReference type="OrthoDB" id="9803319at2"/>
<keyword evidence="1 6" id="KW-0813">Transport</keyword>
<dbReference type="Proteomes" id="UP000183995">
    <property type="component" value="Unassembled WGS sequence"/>
</dbReference>
<evidence type="ECO:0000256" key="3">
    <source>
        <dbReference type="ARBA" id="ARBA00022982"/>
    </source>
</evidence>
<evidence type="ECO:0000313" key="8">
    <source>
        <dbReference type="EMBL" id="SHH84357.1"/>
    </source>
</evidence>
<evidence type="ECO:0000256" key="4">
    <source>
        <dbReference type="ARBA" id="ARBA00023004"/>
    </source>
</evidence>
<dbReference type="InterPro" id="IPR001080">
    <property type="entry name" value="3Fe4S_ferredoxin"/>
</dbReference>
<evidence type="ECO:0000256" key="6">
    <source>
        <dbReference type="RuleBase" id="RU368020"/>
    </source>
</evidence>
<protein>
    <recommendedName>
        <fullName evidence="6">Ferredoxin</fullName>
    </recommendedName>
</protein>
<keyword evidence="9" id="KW-1185">Reference proteome</keyword>
<dbReference type="PROSITE" id="PS51379">
    <property type="entry name" value="4FE4S_FER_2"/>
    <property type="match status" value="1"/>
</dbReference>
<name>A0A1M5WA63_9FIRM</name>
<reference evidence="8 9" key="1">
    <citation type="submission" date="2016-11" db="EMBL/GenBank/DDBJ databases">
        <authorList>
            <person name="Jaros S."/>
            <person name="Januszkiewicz K."/>
            <person name="Wedrychowicz H."/>
        </authorList>
    </citation>
    <scope>NUCLEOTIDE SEQUENCE [LARGE SCALE GENOMIC DNA]</scope>
    <source>
        <strain evidence="8 9">DSM 10068</strain>
    </source>
</reference>
<dbReference type="InterPro" id="IPR017900">
    <property type="entry name" value="4Fe4S_Fe_S_CS"/>
</dbReference>
<dbReference type="EMBL" id="FQXV01000003">
    <property type="protein sequence ID" value="SHH84357.1"/>
    <property type="molecule type" value="Genomic_DNA"/>
</dbReference>
<evidence type="ECO:0000256" key="2">
    <source>
        <dbReference type="ARBA" id="ARBA00022723"/>
    </source>
</evidence>
<accession>A0A1M5WA63</accession>
<evidence type="ECO:0000256" key="1">
    <source>
        <dbReference type="ARBA" id="ARBA00022448"/>
    </source>
</evidence>
<keyword evidence="4 6" id="KW-0408">Iron</keyword>
<comment type="function">
    <text evidence="6">Ferredoxins are iron-sulfur proteins that transfer electrons in a wide variety of metabolic reactions.</text>
</comment>
<keyword evidence="5 6" id="KW-0411">Iron-sulfur</keyword>
<dbReference type="AlphaFoldDB" id="A0A1M5WA63"/>
<dbReference type="PANTHER" id="PTHR36923">
    <property type="entry name" value="FERREDOXIN"/>
    <property type="match status" value="1"/>
</dbReference>
<dbReference type="PANTHER" id="PTHR36923:SF3">
    <property type="entry name" value="FERREDOXIN"/>
    <property type="match status" value="1"/>
</dbReference>